<evidence type="ECO:0000256" key="2">
    <source>
        <dbReference type="SAM" id="SignalP"/>
    </source>
</evidence>
<dbReference type="Proteomes" id="UP000694892">
    <property type="component" value="Chromosome 8L"/>
</dbReference>
<name>A0A974C7H7_XENLA</name>
<protein>
    <submittedName>
        <fullName evidence="3">Uncharacterized protein</fullName>
    </submittedName>
</protein>
<feature type="compositionally biased region" description="Acidic residues" evidence="1">
    <location>
        <begin position="109"/>
        <end position="120"/>
    </location>
</feature>
<keyword evidence="2" id="KW-0732">Signal</keyword>
<reference evidence="4" key="1">
    <citation type="journal article" date="2016" name="Nature">
        <title>Genome evolution in the allotetraploid frog Xenopus laevis.</title>
        <authorList>
            <person name="Session A.M."/>
            <person name="Uno Y."/>
            <person name="Kwon T."/>
            <person name="Chapman J.A."/>
            <person name="Toyoda A."/>
            <person name="Takahashi S."/>
            <person name="Fukui A."/>
            <person name="Hikosaka A."/>
            <person name="Suzuki A."/>
            <person name="Kondo M."/>
            <person name="van Heeringen S.J."/>
            <person name="Quigley I."/>
            <person name="Heinz S."/>
            <person name="Ogino H."/>
            <person name="Ochi H."/>
            <person name="Hellsten U."/>
            <person name="Lyons J.B."/>
            <person name="Simakov O."/>
            <person name="Putnam N."/>
            <person name="Stites J."/>
            <person name="Kuroki Y."/>
            <person name="Tanaka T."/>
            <person name="Michiue T."/>
            <person name="Watanabe M."/>
            <person name="Bogdanovic O."/>
            <person name="Lister R."/>
            <person name="Georgiou G."/>
            <person name="Paranjpe S.S."/>
            <person name="van Kruijsbergen I."/>
            <person name="Shu S."/>
            <person name="Carlson J."/>
            <person name="Kinoshita T."/>
            <person name="Ohta Y."/>
            <person name="Mawaribuchi S."/>
            <person name="Jenkins J."/>
            <person name="Grimwood J."/>
            <person name="Schmutz J."/>
            <person name="Mitros T."/>
            <person name="Mozaffari S.V."/>
            <person name="Suzuki Y."/>
            <person name="Haramoto Y."/>
            <person name="Yamamoto T.S."/>
            <person name="Takagi C."/>
            <person name="Heald R."/>
            <person name="Miller K."/>
            <person name="Haudenschild C."/>
            <person name="Kitzman J."/>
            <person name="Nakayama T."/>
            <person name="Izutsu Y."/>
            <person name="Robert J."/>
            <person name="Fortriede J."/>
            <person name="Burns K."/>
            <person name="Lotay V."/>
            <person name="Karimi K."/>
            <person name="Yasuoka Y."/>
            <person name="Dichmann D.S."/>
            <person name="Flajnik M.F."/>
            <person name="Houston D.W."/>
            <person name="Shendure J."/>
            <person name="DuPasquier L."/>
            <person name="Vize P.D."/>
            <person name="Zorn A.M."/>
            <person name="Ito M."/>
            <person name="Marcotte E.M."/>
            <person name="Wallingford J.B."/>
            <person name="Ito Y."/>
            <person name="Asashima M."/>
            <person name="Ueno N."/>
            <person name="Matsuda Y."/>
            <person name="Veenstra G.J."/>
            <person name="Fujiyama A."/>
            <person name="Harland R.M."/>
            <person name="Taira M."/>
            <person name="Rokhsar D.S."/>
        </authorList>
    </citation>
    <scope>NUCLEOTIDE SEQUENCE [LARGE SCALE GENOMIC DNA]</scope>
    <source>
        <strain evidence="4">J</strain>
    </source>
</reference>
<organism evidence="3 4">
    <name type="scientific">Xenopus laevis</name>
    <name type="common">African clawed frog</name>
    <dbReference type="NCBI Taxonomy" id="8355"/>
    <lineage>
        <taxon>Eukaryota</taxon>
        <taxon>Metazoa</taxon>
        <taxon>Chordata</taxon>
        <taxon>Craniata</taxon>
        <taxon>Vertebrata</taxon>
        <taxon>Euteleostomi</taxon>
        <taxon>Amphibia</taxon>
        <taxon>Batrachia</taxon>
        <taxon>Anura</taxon>
        <taxon>Pipoidea</taxon>
        <taxon>Pipidae</taxon>
        <taxon>Xenopodinae</taxon>
        <taxon>Xenopus</taxon>
        <taxon>Xenopus</taxon>
    </lineage>
</organism>
<evidence type="ECO:0000313" key="4">
    <source>
        <dbReference type="Proteomes" id="UP000694892"/>
    </source>
</evidence>
<feature type="signal peptide" evidence="2">
    <location>
        <begin position="1"/>
        <end position="19"/>
    </location>
</feature>
<feature type="chain" id="PRO_5037169573" evidence="2">
    <location>
        <begin position="20"/>
        <end position="128"/>
    </location>
</feature>
<gene>
    <name evidence="3" type="ORF">XELAEV_18039270mg</name>
</gene>
<dbReference type="AlphaFoldDB" id="A0A974C7H7"/>
<evidence type="ECO:0000256" key="1">
    <source>
        <dbReference type="SAM" id="MobiDB-lite"/>
    </source>
</evidence>
<accession>A0A974C7H7</accession>
<feature type="region of interest" description="Disordered" evidence="1">
    <location>
        <begin position="73"/>
        <end position="128"/>
    </location>
</feature>
<sequence>MPACRIRILSKALLSLILGQNLKFFRKKAEGLTQNVTEDVECTSHGSHQANTDQVNGKKQTLENDINGVATKNVSAHSPVEDGEKSFADGGGAEVLSDMPGPSPKEPNQADEEINPEMEQDIAAPTSS</sequence>
<proteinExistence type="predicted"/>
<dbReference type="EMBL" id="CM004480">
    <property type="protein sequence ID" value="OCT67974.1"/>
    <property type="molecule type" value="Genomic_DNA"/>
</dbReference>
<evidence type="ECO:0000313" key="3">
    <source>
        <dbReference type="EMBL" id="OCT67974.1"/>
    </source>
</evidence>